<accession>A0A7U9DUG4</accession>
<proteinExistence type="predicted"/>
<feature type="compositionally biased region" description="Low complexity" evidence="1">
    <location>
        <begin position="178"/>
        <end position="190"/>
    </location>
</feature>
<dbReference type="EMBL" id="CM001889">
    <property type="protein sequence ID" value="EOY49500.1"/>
    <property type="molecule type" value="Genomic_DNA"/>
</dbReference>
<feature type="region of interest" description="Disordered" evidence="1">
    <location>
        <begin position="177"/>
        <end position="207"/>
    </location>
</feature>
<organism evidence="2 3">
    <name type="scientific">Streptomyces lividans 1326</name>
    <dbReference type="NCBI Taxonomy" id="1200984"/>
    <lineage>
        <taxon>Bacteria</taxon>
        <taxon>Bacillati</taxon>
        <taxon>Actinomycetota</taxon>
        <taxon>Actinomycetes</taxon>
        <taxon>Kitasatosporales</taxon>
        <taxon>Streptomycetaceae</taxon>
        <taxon>Streptomyces</taxon>
    </lineage>
</organism>
<protein>
    <submittedName>
        <fullName evidence="2">Uncharacterized protein</fullName>
    </submittedName>
</protein>
<evidence type="ECO:0000313" key="3">
    <source>
        <dbReference type="Proteomes" id="UP000014062"/>
    </source>
</evidence>
<dbReference type="AlphaFoldDB" id="A0A7U9DUG4"/>
<name>A0A7U9DUG4_STRLI</name>
<dbReference type="RefSeq" id="WP_016326976.1">
    <property type="nucleotide sequence ID" value="NZ_CM001889.1"/>
</dbReference>
<sequence>MIVTDHRLVVVGLPFNERRFRELPVEDEVLWEVPRSDVQRVERQDFKSGEDFRIVFTDGSWCRLHSRWREFPMRHLADRHDIVPSDSLSPALREAVETFAADRGPDALPPLVVGNACGCYRIEVLTPGASVAFYGMPARARIVDAEGREMEMDSYHLEDLSVEDLWLWKSLFRPTPPSAGASAGQPGGRPLPDGRGSPRVRPPGARR</sequence>
<evidence type="ECO:0000313" key="2">
    <source>
        <dbReference type="EMBL" id="EOY49500.1"/>
    </source>
</evidence>
<dbReference type="Proteomes" id="UP000014062">
    <property type="component" value="Chromosome"/>
</dbReference>
<evidence type="ECO:0000256" key="1">
    <source>
        <dbReference type="SAM" id="MobiDB-lite"/>
    </source>
</evidence>
<gene>
    <name evidence="2" type="ORF">SLI_4792</name>
</gene>
<reference evidence="3" key="1">
    <citation type="journal article" date="2013" name="Genome Biol. Evol.">
        <title>The genome sequence of Streptomyces lividans 66 reveals a novel tRNA-dependent peptide biosynthetic system within a metal-related genomic island.</title>
        <authorList>
            <person name="Cruz-Morales P."/>
            <person name="Vijgenboom E."/>
            <person name="Iruegas-Bocardo F."/>
            <person name="Girard G."/>
            <person name="Yanez-Guerra L.A."/>
            <person name="Ramos-Aboites H.E."/>
            <person name="Pernodet J.L."/>
            <person name="Anne J."/>
            <person name="van Wezel G.P."/>
            <person name="Barona-Gomez F."/>
        </authorList>
    </citation>
    <scope>NUCLEOTIDE SEQUENCE [LARGE SCALE GENOMIC DNA]</scope>
    <source>
        <strain evidence="3">1326</strain>
    </source>
</reference>